<organism evidence="1 2">
    <name type="scientific">Methylobacterium aquaticum</name>
    <dbReference type="NCBI Taxonomy" id="270351"/>
    <lineage>
        <taxon>Bacteria</taxon>
        <taxon>Pseudomonadati</taxon>
        <taxon>Pseudomonadota</taxon>
        <taxon>Alphaproteobacteria</taxon>
        <taxon>Hyphomicrobiales</taxon>
        <taxon>Methylobacteriaceae</taxon>
        <taxon>Methylobacterium</taxon>
    </lineage>
</organism>
<name>A0A0C6FC09_9HYPH</name>
<dbReference type="EMBL" id="AP014704">
    <property type="protein sequence ID" value="BAQ44377.1"/>
    <property type="molecule type" value="Genomic_DNA"/>
</dbReference>
<evidence type="ECO:0000313" key="2">
    <source>
        <dbReference type="Proteomes" id="UP000061432"/>
    </source>
</evidence>
<dbReference type="OrthoDB" id="9802600at2"/>
<reference evidence="1 2" key="1">
    <citation type="journal article" date="2015" name="Genome Announc.">
        <title>Complete Genome Sequence of Methylobacterium aquaticum Strain 22A, Isolated from Racomitrium japonicum Moss.</title>
        <authorList>
            <person name="Tani A."/>
            <person name="Ogura Y."/>
            <person name="Hayashi T."/>
            <person name="Kimbara K."/>
        </authorList>
    </citation>
    <scope>NUCLEOTIDE SEQUENCE [LARGE SCALE GENOMIC DNA]</scope>
    <source>
        <strain evidence="1 2">MA-22A</strain>
    </source>
</reference>
<dbReference type="KEGG" id="maqu:Maq22A_c04855"/>
<proteinExistence type="predicted"/>
<gene>
    <name evidence="1" type="ORF">Maq22A_c04855</name>
</gene>
<evidence type="ECO:0000313" key="1">
    <source>
        <dbReference type="EMBL" id="BAQ44377.1"/>
    </source>
</evidence>
<reference evidence="2" key="2">
    <citation type="submission" date="2015-01" db="EMBL/GenBank/DDBJ databases">
        <title>Complete genome sequence of Methylobacterium aquaticum strain 22A.</title>
        <authorList>
            <person name="Tani A."/>
            <person name="Ogura Y."/>
            <person name="Hayashi T."/>
        </authorList>
    </citation>
    <scope>NUCLEOTIDE SEQUENCE [LARGE SCALE GENOMIC DNA]</scope>
    <source>
        <strain evidence="2">MA-22A</strain>
    </source>
</reference>
<sequence>MIVLHWASIMPVGTGRWLNFPIGVQENDLADFTDRLCREGGVLVERLWMRDGGDGYYYIDRSERVFISIAATATIRDFDGPVRLEFDAEDAA</sequence>
<accession>A0A0C6FC09</accession>
<dbReference type="RefSeq" id="WP_060845902.1">
    <property type="nucleotide sequence ID" value="NZ_AP014704.1"/>
</dbReference>
<protein>
    <submittedName>
        <fullName evidence="1">Uncharacterized protein</fullName>
    </submittedName>
</protein>
<dbReference type="Proteomes" id="UP000061432">
    <property type="component" value="Chromosome"/>
</dbReference>
<dbReference type="AlphaFoldDB" id="A0A0C6FC09"/>
<dbReference type="PATRIC" id="fig|270351.10.peg.936"/>